<name>A0AAD7B0Q9_9AGAR</name>
<protein>
    <submittedName>
        <fullName evidence="1">Uncharacterized protein</fullName>
    </submittedName>
</protein>
<proteinExistence type="predicted"/>
<evidence type="ECO:0000313" key="1">
    <source>
        <dbReference type="EMBL" id="KAJ7606867.1"/>
    </source>
</evidence>
<accession>A0AAD7B0Q9</accession>
<dbReference type="Proteomes" id="UP001221142">
    <property type="component" value="Unassembled WGS sequence"/>
</dbReference>
<evidence type="ECO:0000313" key="2">
    <source>
        <dbReference type="Proteomes" id="UP001221142"/>
    </source>
</evidence>
<comment type="caution">
    <text evidence="1">The sequence shown here is derived from an EMBL/GenBank/DDBJ whole genome shotgun (WGS) entry which is preliminary data.</text>
</comment>
<keyword evidence="2" id="KW-1185">Reference proteome</keyword>
<organism evidence="1 2">
    <name type="scientific">Roridomyces roridus</name>
    <dbReference type="NCBI Taxonomy" id="1738132"/>
    <lineage>
        <taxon>Eukaryota</taxon>
        <taxon>Fungi</taxon>
        <taxon>Dikarya</taxon>
        <taxon>Basidiomycota</taxon>
        <taxon>Agaricomycotina</taxon>
        <taxon>Agaricomycetes</taxon>
        <taxon>Agaricomycetidae</taxon>
        <taxon>Agaricales</taxon>
        <taxon>Marasmiineae</taxon>
        <taxon>Mycenaceae</taxon>
        <taxon>Roridomyces</taxon>
    </lineage>
</organism>
<reference evidence="1" key="1">
    <citation type="submission" date="2023-03" db="EMBL/GenBank/DDBJ databases">
        <title>Massive genome expansion in bonnet fungi (Mycena s.s.) driven by repeated elements and novel gene families across ecological guilds.</title>
        <authorList>
            <consortium name="Lawrence Berkeley National Laboratory"/>
            <person name="Harder C.B."/>
            <person name="Miyauchi S."/>
            <person name="Viragh M."/>
            <person name="Kuo A."/>
            <person name="Thoen E."/>
            <person name="Andreopoulos B."/>
            <person name="Lu D."/>
            <person name="Skrede I."/>
            <person name="Drula E."/>
            <person name="Henrissat B."/>
            <person name="Morin E."/>
            <person name="Kohler A."/>
            <person name="Barry K."/>
            <person name="LaButti K."/>
            <person name="Morin E."/>
            <person name="Salamov A."/>
            <person name="Lipzen A."/>
            <person name="Mereny Z."/>
            <person name="Hegedus B."/>
            <person name="Baldrian P."/>
            <person name="Stursova M."/>
            <person name="Weitz H."/>
            <person name="Taylor A."/>
            <person name="Grigoriev I.V."/>
            <person name="Nagy L.G."/>
            <person name="Martin F."/>
            <person name="Kauserud H."/>
        </authorList>
    </citation>
    <scope>NUCLEOTIDE SEQUENCE</scope>
    <source>
        <strain evidence="1">9284</strain>
    </source>
</reference>
<gene>
    <name evidence="1" type="ORF">FB45DRAFT_437077</name>
</gene>
<dbReference type="EMBL" id="JARKIF010000054">
    <property type="protein sequence ID" value="KAJ7606867.1"/>
    <property type="molecule type" value="Genomic_DNA"/>
</dbReference>
<sequence length="159" mass="17310">MPRPISIALGSTNALGTTNGGSCCAVEWRREGGRPALCPARKSSEASTSVSNLNARFIQPSLCSSIPLPLRTVRSESCLELKVWEGWPCVERRELLVGARRPGHRCHSDLRATMTARPTADLSDTLDDNSTMHCNSRLSQAIIASLRSIFRIGHDLSPL</sequence>
<dbReference type="AlphaFoldDB" id="A0AAD7B0Q9"/>